<reference evidence="1 2" key="1">
    <citation type="submission" date="2021-10" db="EMBL/GenBank/DDBJ databases">
        <authorList>
            <person name="Criscuolo A."/>
        </authorList>
    </citation>
    <scope>NUCLEOTIDE SEQUENCE [LARGE SCALE GENOMIC DNA]</scope>
    <source>
        <strain evidence="2">CIP 111899</strain>
    </source>
</reference>
<organism evidence="1 2">
    <name type="scientific">Bacillus rhizoplanae</name>
    <dbReference type="NCBI Taxonomy" id="2880966"/>
    <lineage>
        <taxon>Bacteria</taxon>
        <taxon>Bacillati</taxon>
        <taxon>Bacillota</taxon>
        <taxon>Bacilli</taxon>
        <taxon>Bacillales</taxon>
        <taxon>Bacillaceae</taxon>
        <taxon>Bacillus</taxon>
    </lineage>
</organism>
<dbReference type="RefSeq" id="WP_230576848.1">
    <property type="nucleotide sequence ID" value="NZ_CAKJTI010000044.1"/>
</dbReference>
<proteinExistence type="predicted"/>
<evidence type="ECO:0000313" key="1">
    <source>
        <dbReference type="EMBL" id="CAG9614911.1"/>
    </source>
</evidence>
<accession>A0ABN8A776</accession>
<protein>
    <submittedName>
        <fullName evidence="1">Uncharacterized protein</fullName>
    </submittedName>
</protein>
<keyword evidence="2" id="KW-1185">Reference proteome</keyword>
<evidence type="ECO:0000313" key="2">
    <source>
        <dbReference type="Proteomes" id="UP000789423"/>
    </source>
</evidence>
<sequence>MFKPVVFIDEYVKLKVECIRCKILFTIRVISGDVIQTELLFSQSQQVLRKLEQKQSIELLGLEGEIISFTPLNGNGLAIDIKGRSKEDGFVLPSEQAQEVMKLFSKAL</sequence>
<comment type="caution">
    <text evidence="1">The sequence shown here is derived from an EMBL/GenBank/DDBJ whole genome shotgun (WGS) entry which is preliminary data.</text>
</comment>
<gene>
    <name evidence="1" type="ORF">BACCIP111899_04144</name>
</gene>
<dbReference type="Proteomes" id="UP000789423">
    <property type="component" value="Unassembled WGS sequence"/>
</dbReference>
<name>A0ABN8A776_9BACI</name>
<dbReference type="EMBL" id="CAKJTI010000044">
    <property type="protein sequence ID" value="CAG9614911.1"/>
    <property type="molecule type" value="Genomic_DNA"/>
</dbReference>